<dbReference type="InterPro" id="IPR051340">
    <property type="entry name" value="Haloalkane_dehalogenase"/>
</dbReference>
<dbReference type="InterPro" id="IPR000073">
    <property type="entry name" value="AB_hydrolase_1"/>
</dbReference>
<dbReference type="PANTHER" id="PTHR42977">
    <property type="entry name" value="HYDROLASE-RELATED"/>
    <property type="match status" value="1"/>
</dbReference>
<gene>
    <name evidence="4" type="ORF">AVDCRST_MAG89-1478</name>
</gene>
<evidence type="ECO:0000259" key="3">
    <source>
        <dbReference type="Pfam" id="PF00561"/>
    </source>
</evidence>
<organism evidence="4">
    <name type="scientific">uncultured Gemmatimonadota bacterium</name>
    <dbReference type="NCBI Taxonomy" id="203437"/>
    <lineage>
        <taxon>Bacteria</taxon>
        <taxon>Pseudomonadati</taxon>
        <taxon>Gemmatimonadota</taxon>
        <taxon>environmental samples</taxon>
    </lineage>
</organism>
<accession>A0A6J4KYI2</accession>
<feature type="domain" description="AB hydrolase-1" evidence="3">
    <location>
        <begin position="62"/>
        <end position="304"/>
    </location>
</feature>
<dbReference type="InterPro" id="IPR000639">
    <property type="entry name" value="Epox_hydrolase-like"/>
</dbReference>
<keyword evidence="2" id="KW-0732">Signal</keyword>
<dbReference type="PRINTS" id="PR00412">
    <property type="entry name" value="EPOXHYDRLASE"/>
</dbReference>
<keyword evidence="1 4" id="KW-0378">Hydrolase</keyword>
<dbReference type="PANTHER" id="PTHR42977:SF3">
    <property type="entry name" value="AB HYDROLASE-1 DOMAIN-CONTAINING PROTEIN"/>
    <property type="match status" value="1"/>
</dbReference>
<dbReference type="Gene3D" id="3.40.50.1820">
    <property type="entry name" value="alpha/beta hydrolase"/>
    <property type="match status" value="1"/>
</dbReference>
<dbReference type="GO" id="GO:0004301">
    <property type="term" value="F:epoxide hydrolase activity"/>
    <property type="evidence" value="ECO:0007669"/>
    <property type="project" value="TreeGrafter"/>
</dbReference>
<protein>
    <submittedName>
        <fullName evidence="4">Hydrolase, alpha/beta fold family</fullName>
    </submittedName>
</protein>
<proteinExistence type="predicted"/>
<dbReference type="AlphaFoldDB" id="A0A6J4KYI2"/>
<dbReference type="InterPro" id="IPR029058">
    <property type="entry name" value="AB_hydrolase_fold"/>
</dbReference>
<evidence type="ECO:0000256" key="1">
    <source>
        <dbReference type="ARBA" id="ARBA00022801"/>
    </source>
</evidence>
<feature type="chain" id="PRO_5026936963" evidence="2">
    <location>
        <begin position="27"/>
        <end position="333"/>
    </location>
</feature>
<sequence length="333" mass="37675">MSRTHLFRAAAAVAVLAAAIPAPSQAQSLAAGAPRTAAVMHRTVKIDGMDIFYREAGPRDAPTILLLHGFPTSSHMFRNLIPALMDRYHVVAPDFPGYGQSSMPSRDSFAYTFANLTSVTDKFTQAIGLDRYTLYLMDYGAPVGYRLALAHPERVQALIVQNGNAYDEGLREFWDVFRTYWGDATPGNRNAMRKLLTSDATRWQYLHGVRDSARVSPDTWTVDQRQLDRPGNDEVQLDLFYDYRTNLPLYPRFQAYFREHQPPTLIVWGKDDPIFPWQGAEPYKRDLKTLEYHLLDTGHFALEERGDEIAAHIRAFMGRHVRAGGRTAAAPRN</sequence>
<dbReference type="EMBL" id="CADCTV010000324">
    <property type="protein sequence ID" value="CAA9317469.1"/>
    <property type="molecule type" value="Genomic_DNA"/>
</dbReference>
<reference evidence="4" key="1">
    <citation type="submission" date="2020-02" db="EMBL/GenBank/DDBJ databases">
        <authorList>
            <person name="Meier V. D."/>
        </authorList>
    </citation>
    <scope>NUCLEOTIDE SEQUENCE</scope>
    <source>
        <strain evidence="4">AVDCRST_MAG89</strain>
    </source>
</reference>
<dbReference type="FunFam" id="3.40.50.1820:FF:000173">
    <property type="entry name" value="Alpha/beta hydrolase"/>
    <property type="match status" value="1"/>
</dbReference>
<dbReference type="Pfam" id="PF00561">
    <property type="entry name" value="Abhydrolase_1"/>
    <property type="match status" value="1"/>
</dbReference>
<feature type="signal peptide" evidence="2">
    <location>
        <begin position="1"/>
        <end position="26"/>
    </location>
</feature>
<evidence type="ECO:0000256" key="2">
    <source>
        <dbReference type="SAM" id="SignalP"/>
    </source>
</evidence>
<dbReference type="SUPFAM" id="SSF53474">
    <property type="entry name" value="alpha/beta-Hydrolases"/>
    <property type="match status" value="1"/>
</dbReference>
<dbReference type="PRINTS" id="PR00111">
    <property type="entry name" value="ABHYDROLASE"/>
</dbReference>
<evidence type="ECO:0000313" key="4">
    <source>
        <dbReference type="EMBL" id="CAA9317469.1"/>
    </source>
</evidence>
<name>A0A6J4KYI2_9BACT</name>